<dbReference type="CDD" id="cd06261">
    <property type="entry name" value="TM_PBP2"/>
    <property type="match status" value="1"/>
</dbReference>
<dbReference type="PROSITE" id="PS50928">
    <property type="entry name" value="ABC_TM1"/>
    <property type="match status" value="1"/>
</dbReference>
<evidence type="ECO:0000259" key="8">
    <source>
        <dbReference type="PROSITE" id="PS50928"/>
    </source>
</evidence>
<dbReference type="PANTHER" id="PTHR30450">
    <property type="entry name" value="ABC TRANSPORTER PERMEASE"/>
    <property type="match status" value="1"/>
</dbReference>
<keyword evidence="4 7" id="KW-0812">Transmembrane</keyword>
<proteinExistence type="inferred from homology"/>
<dbReference type="SUPFAM" id="SSF161098">
    <property type="entry name" value="MetI-like"/>
    <property type="match status" value="1"/>
</dbReference>
<dbReference type="AlphaFoldDB" id="A0A1G6KVX3"/>
<gene>
    <name evidence="9" type="ORF">SAMN04487864_105130</name>
</gene>
<comment type="subcellular location">
    <subcellularLocation>
        <location evidence="1 7">Cell membrane</location>
        <topology evidence="1 7">Multi-pass membrane protein</topology>
    </subcellularLocation>
</comment>
<evidence type="ECO:0000256" key="3">
    <source>
        <dbReference type="ARBA" id="ARBA00022475"/>
    </source>
</evidence>
<accession>A0A1G6KVX3</accession>
<keyword evidence="3" id="KW-1003">Cell membrane</keyword>
<keyword evidence="10" id="KW-1185">Reference proteome</keyword>
<feature type="transmembrane region" description="Helical" evidence="7">
    <location>
        <begin position="89"/>
        <end position="108"/>
    </location>
</feature>
<dbReference type="GO" id="GO:0005886">
    <property type="term" value="C:plasma membrane"/>
    <property type="evidence" value="ECO:0007669"/>
    <property type="project" value="UniProtKB-SubCell"/>
</dbReference>
<evidence type="ECO:0000256" key="2">
    <source>
        <dbReference type="ARBA" id="ARBA00022448"/>
    </source>
</evidence>
<comment type="similarity">
    <text evidence="7">Belongs to the binding-protein-dependent transport system permease family.</text>
</comment>
<dbReference type="Gene3D" id="1.10.3720.10">
    <property type="entry name" value="MetI-like"/>
    <property type="match status" value="1"/>
</dbReference>
<dbReference type="GO" id="GO:0048473">
    <property type="term" value="P:D-methionine transmembrane transport"/>
    <property type="evidence" value="ECO:0007669"/>
    <property type="project" value="TreeGrafter"/>
</dbReference>
<evidence type="ECO:0000313" key="10">
    <source>
        <dbReference type="Proteomes" id="UP000198943"/>
    </source>
</evidence>
<dbReference type="Pfam" id="PF00528">
    <property type="entry name" value="BPD_transp_1"/>
    <property type="match status" value="1"/>
</dbReference>
<dbReference type="RefSeq" id="WP_093730059.1">
    <property type="nucleotide sequence ID" value="NZ_FMYW01000005.1"/>
</dbReference>
<dbReference type="OrthoDB" id="9793490at2"/>
<dbReference type="EMBL" id="FMYW01000005">
    <property type="protein sequence ID" value="SDC35083.1"/>
    <property type="molecule type" value="Genomic_DNA"/>
</dbReference>
<keyword evidence="2 7" id="KW-0813">Transport</keyword>
<dbReference type="InterPro" id="IPR035906">
    <property type="entry name" value="MetI-like_sf"/>
</dbReference>
<dbReference type="InterPro" id="IPR051322">
    <property type="entry name" value="AA_ABC_Transporter_Permease"/>
</dbReference>
<feature type="transmembrane region" description="Helical" evidence="7">
    <location>
        <begin position="120"/>
        <end position="141"/>
    </location>
</feature>
<feature type="domain" description="ABC transmembrane type-1" evidence="8">
    <location>
        <begin position="15"/>
        <end position="209"/>
    </location>
</feature>
<evidence type="ECO:0000256" key="5">
    <source>
        <dbReference type="ARBA" id="ARBA00022989"/>
    </source>
</evidence>
<organism evidence="9 10">
    <name type="scientific">Succiniclasticum ruminis</name>
    <dbReference type="NCBI Taxonomy" id="40841"/>
    <lineage>
        <taxon>Bacteria</taxon>
        <taxon>Bacillati</taxon>
        <taxon>Bacillota</taxon>
        <taxon>Negativicutes</taxon>
        <taxon>Acidaminococcales</taxon>
        <taxon>Acidaminococcaceae</taxon>
        <taxon>Succiniclasticum</taxon>
    </lineage>
</organism>
<evidence type="ECO:0000256" key="6">
    <source>
        <dbReference type="ARBA" id="ARBA00023136"/>
    </source>
</evidence>
<dbReference type="Proteomes" id="UP000198943">
    <property type="component" value="Unassembled WGS sequence"/>
</dbReference>
<keyword evidence="5 7" id="KW-1133">Transmembrane helix</keyword>
<feature type="transmembrane region" description="Helical" evidence="7">
    <location>
        <begin position="148"/>
        <end position="170"/>
    </location>
</feature>
<dbReference type="InterPro" id="IPR000515">
    <property type="entry name" value="MetI-like"/>
</dbReference>
<name>A0A1G6KVX3_9FIRM</name>
<evidence type="ECO:0000256" key="7">
    <source>
        <dbReference type="RuleBase" id="RU363032"/>
    </source>
</evidence>
<sequence>MVFNILPWGDIIEAMKTTFFMVSISLFIGTILAVILAFALVLTNDGGLWENRYVFYGLNSVISLIRSLPFIILMTFIFPFTKMIVGTRIGATAALVPLVCFIVPYLARLFENSLLGVDKGIIRAAKAMGANYFQIIWYFILPEAKSSMILSITIGTISLISATAQAGTIGAGGIGDMALTYGYERMDVPVMLATIVILVVIVQSVQTLGNYFAKRARNH</sequence>
<dbReference type="PANTHER" id="PTHR30450:SF14">
    <property type="entry name" value="TRANSPORTER, PERMEASE PROTEIN, PUTATIVE-RELATED"/>
    <property type="match status" value="1"/>
</dbReference>
<evidence type="ECO:0000256" key="1">
    <source>
        <dbReference type="ARBA" id="ARBA00004651"/>
    </source>
</evidence>
<reference evidence="10" key="1">
    <citation type="submission" date="2016-10" db="EMBL/GenBank/DDBJ databases">
        <authorList>
            <person name="Varghese N."/>
            <person name="Submissions S."/>
        </authorList>
    </citation>
    <scope>NUCLEOTIDE SEQUENCE [LARGE SCALE GENOMIC DNA]</scope>
    <source>
        <strain evidence="10">DSM 11005</strain>
    </source>
</reference>
<feature type="transmembrane region" description="Helical" evidence="7">
    <location>
        <begin position="190"/>
        <end position="213"/>
    </location>
</feature>
<evidence type="ECO:0000313" key="9">
    <source>
        <dbReference type="EMBL" id="SDC35083.1"/>
    </source>
</evidence>
<evidence type="ECO:0000256" key="4">
    <source>
        <dbReference type="ARBA" id="ARBA00022692"/>
    </source>
</evidence>
<feature type="transmembrane region" description="Helical" evidence="7">
    <location>
        <begin position="53"/>
        <end position="77"/>
    </location>
</feature>
<protein>
    <submittedName>
        <fullName evidence="9">D-methionine transport system permease protein</fullName>
    </submittedName>
</protein>
<keyword evidence="6 7" id="KW-0472">Membrane</keyword>
<feature type="transmembrane region" description="Helical" evidence="7">
    <location>
        <begin position="20"/>
        <end position="41"/>
    </location>
</feature>